<name>A0A6S6SBU8_9BACT</name>
<protein>
    <recommendedName>
        <fullName evidence="3">SHOCT domain-containing protein</fullName>
    </recommendedName>
</protein>
<dbReference type="AlphaFoldDB" id="A0A6S6SBU8"/>
<keyword evidence="1" id="KW-0812">Transmembrane</keyword>
<dbReference type="EMBL" id="CACVAP010000041">
    <property type="protein sequence ID" value="CAA6803686.1"/>
    <property type="molecule type" value="Genomic_DNA"/>
</dbReference>
<feature type="transmembrane region" description="Helical" evidence="1">
    <location>
        <begin position="6"/>
        <end position="24"/>
    </location>
</feature>
<organism evidence="2">
    <name type="scientific">uncultured Sulfurovum sp</name>
    <dbReference type="NCBI Taxonomy" id="269237"/>
    <lineage>
        <taxon>Bacteria</taxon>
        <taxon>Pseudomonadati</taxon>
        <taxon>Campylobacterota</taxon>
        <taxon>Epsilonproteobacteria</taxon>
        <taxon>Campylobacterales</taxon>
        <taxon>Sulfurovaceae</taxon>
        <taxon>Sulfurovum</taxon>
        <taxon>environmental samples</taxon>
    </lineage>
</organism>
<evidence type="ECO:0000256" key="1">
    <source>
        <dbReference type="SAM" id="Phobius"/>
    </source>
</evidence>
<reference evidence="2" key="1">
    <citation type="submission" date="2020-01" db="EMBL/GenBank/DDBJ databases">
        <authorList>
            <person name="Meier V. D."/>
            <person name="Meier V D."/>
        </authorList>
    </citation>
    <scope>NUCLEOTIDE SEQUENCE</scope>
    <source>
        <strain evidence="2">HLG_WM_MAG_06</strain>
    </source>
</reference>
<proteinExistence type="predicted"/>
<gene>
    <name evidence="2" type="ORF">HELGO_WM13986</name>
</gene>
<sequence>MNGFGMGLGWLIPILLIVGLVYFLNENSRNSKKDANDLSAKEILDRRLVKGEINKEKYEEYLKILNG</sequence>
<keyword evidence="1" id="KW-1133">Transmembrane helix</keyword>
<evidence type="ECO:0008006" key="3">
    <source>
        <dbReference type="Google" id="ProtNLM"/>
    </source>
</evidence>
<evidence type="ECO:0000313" key="2">
    <source>
        <dbReference type="EMBL" id="CAA6803686.1"/>
    </source>
</evidence>
<accession>A0A6S6SBU8</accession>
<keyword evidence="1" id="KW-0472">Membrane</keyword>